<protein>
    <recommendedName>
        <fullName evidence="3">Right handed beta helix domain-containing protein</fullName>
    </recommendedName>
</protein>
<evidence type="ECO:0000313" key="1">
    <source>
        <dbReference type="EMBL" id="PWL08725.1"/>
    </source>
</evidence>
<dbReference type="EMBL" id="LWMS01000010">
    <property type="protein sequence ID" value="PWL08725.1"/>
    <property type="molecule type" value="Genomic_DNA"/>
</dbReference>
<comment type="caution">
    <text evidence="1">The sequence shown here is derived from an EMBL/GenBank/DDBJ whole genome shotgun (WGS) entry which is preliminary data.</text>
</comment>
<evidence type="ECO:0000313" key="2">
    <source>
        <dbReference type="Proteomes" id="UP000246004"/>
    </source>
</evidence>
<proteinExistence type="predicted"/>
<dbReference type="InterPro" id="IPR006626">
    <property type="entry name" value="PbH1"/>
</dbReference>
<dbReference type="AlphaFoldDB" id="A0A2V2BSP2"/>
<name>A0A2V2BSP2_9EURY</name>
<accession>A0A2V2BSP2</accession>
<sequence>MIINRPINVISSTKDAYIDLNTTAGSLMGDAPGTSFSIITGADYTNVTGIYIHNTQLWVSAVNHVTLDNISAVVEDQRVGSGVGQTSIRDGSEYITVKNSYFSTTRNGGSSTFVLAYANYCNIDNCTITAGEGSGNLLYFTTYNVNVNMTGKLVNSFNNVTNCKIMPQTEGSGVSLSVVINGYNNTFINNTVKSGGISPQWTGGSSMGWEDPHQAHGYANYTFINNTISGQVEVIKGSSFINNTIGSIYLENNTVINNTITYTQINLTSQLNGNNLSIVEILNINASNSTIINNTIGKIKVNNANVTIKNNIINGREEIILDVTSENNIICNNQITSRALWCDDVVNVDREKNIFENNTPNGIEFNVTDTTYTNFFDETGNVRSNITNFTRLNLVGTFNNKNFTINNKNLQINGIDAILNNATFIIDNQAVVVISNLTINSENSKGIIINSNDNILRNLTIIHNTPTSTLIISNDSTFIKNIQIIKNITTNTNDNLEIINITSNSNEISDLNITIKSDVFTNNITAFSIKNTNNNQINSSNISMNVLRATGIMVKNSSNIELNYNDLFINSQIESKGIIISGNCNETSLEDNNLELKSLNQTYGIIFTNITIDNLTYKMSSNIININSKKAVGLIMDLKNYNFIQEGYSNSISINATEDVQGIISTGYSTFCSVNVSSLKNIETNSAITLISYKNNIRNLRSVSATNASVLRVLNSTNVSLIFGRHVPVYSTNPIYLINSTNITINELYMTISNSNAINIINSSNNVINYSNITTNNTNSNVISFINSSNNVIEYNNITANNTNSNAISLINSSNNVIEYNNITANNTNSNAISLINSSNVNITRNNLISNNKTGDDAIVIDKNSINSIIELNTPTIRILNNQTYNQLFDKNGMLKIDKKEIILQLTSDLNGVKLGFNNTNTLYKRGSSNGTNLW</sequence>
<dbReference type="Proteomes" id="UP000246004">
    <property type="component" value="Unassembled WGS sequence"/>
</dbReference>
<evidence type="ECO:0008006" key="3">
    <source>
        <dbReference type="Google" id="ProtNLM"/>
    </source>
</evidence>
<organism evidence="1 2">
    <name type="scientific">Methanosphaera cuniculi</name>
    <dbReference type="NCBI Taxonomy" id="1077256"/>
    <lineage>
        <taxon>Archaea</taxon>
        <taxon>Methanobacteriati</taxon>
        <taxon>Methanobacteriota</taxon>
        <taxon>Methanomada group</taxon>
        <taxon>Methanobacteria</taxon>
        <taxon>Methanobacteriales</taxon>
        <taxon>Methanobacteriaceae</taxon>
        <taxon>Methanosphaera</taxon>
    </lineage>
</organism>
<gene>
    <name evidence="1" type="ORF">MSCUN_04380</name>
</gene>
<reference evidence="1 2" key="1">
    <citation type="submission" date="2016-04" db="EMBL/GenBank/DDBJ databases">
        <title>Genome sequence of Methanosphaera cuniculi DSM 4103.</title>
        <authorList>
            <person name="Poehlein A."/>
            <person name="Seedorf H."/>
            <person name="Daniel R."/>
        </authorList>
    </citation>
    <scope>NUCLEOTIDE SEQUENCE [LARGE SCALE GENOMIC DNA]</scope>
    <source>
        <strain evidence="1 2">DSM 4103</strain>
    </source>
</reference>
<dbReference type="SMART" id="SM00710">
    <property type="entry name" value="PbH1"/>
    <property type="match status" value="9"/>
</dbReference>